<evidence type="ECO:0000313" key="7">
    <source>
        <dbReference type="Proteomes" id="UP000317722"/>
    </source>
</evidence>
<keyword evidence="7" id="KW-1185">Reference proteome</keyword>
<dbReference type="AlphaFoldDB" id="A0A502CTL1"/>
<dbReference type="Proteomes" id="UP000317722">
    <property type="component" value="Unassembled WGS sequence"/>
</dbReference>
<evidence type="ECO:0000256" key="3">
    <source>
        <dbReference type="ARBA" id="ARBA00022989"/>
    </source>
</evidence>
<keyword evidence="3" id="KW-1133">Transmembrane helix</keyword>
<organism evidence="6 7">
    <name type="scientific">Pedococcus bigeumensis</name>
    <dbReference type="NCBI Taxonomy" id="433644"/>
    <lineage>
        <taxon>Bacteria</taxon>
        <taxon>Bacillati</taxon>
        <taxon>Actinomycetota</taxon>
        <taxon>Actinomycetes</taxon>
        <taxon>Micrococcales</taxon>
        <taxon>Intrasporangiaceae</taxon>
        <taxon>Pedococcus</taxon>
    </lineage>
</organism>
<evidence type="ECO:0000259" key="5">
    <source>
        <dbReference type="Pfam" id="PF06803"/>
    </source>
</evidence>
<gene>
    <name evidence="6" type="ORF">EAH86_15180</name>
</gene>
<dbReference type="InterPro" id="IPR010652">
    <property type="entry name" value="DUF1232"/>
</dbReference>
<reference evidence="6 7" key="1">
    <citation type="journal article" date="2019" name="Environ. Microbiol.">
        <title>Species interactions and distinct microbial communities in high Arctic permafrost affected cryosols are associated with the CH4 and CO2 gas fluxes.</title>
        <authorList>
            <person name="Altshuler I."/>
            <person name="Hamel J."/>
            <person name="Turney S."/>
            <person name="Magnuson E."/>
            <person name="Levesque R."/>
            <person name="Greer C."/>
            <person name="Whyte L.G."/>
        </authorList>
    </citation>
    <scope>NUCLEOTIDE SEQUENCE [LARGE SCALE GENOMIC DNA]</scope>
    <source>
        <strain evidence="6 7">S9.3A</strain>
    </source>
</reference>
<evidence type="ECO:0000256" key="4">
    <source>
        <dbReference type="ARBA" id="ARBA00023136"/>
    </source>
</evidence>
<dbReference type="GO" id="GO:0012505">
    <property type="term" value="C:endomembrane system"/>
    <property type="evidence" value="ECO:0007669"/>
    <property type="project" value="UniProtKB-SubCell"/>
</dbReference>
<evidence type="ECO:0000313" key="6">
    <source>
        <dbReference type="EMBL" id="TPG15146.1"/>
    </source>
</evidence>
<evidence type="ECO:0000256" key="2">
    <source>
        <dbReference type="ARBA" id="ARBA00022692"/>
    </source>
</evidence>
<protein>
    <submittedName>
        <fullName evidence="6">DUF1232 domain-containing protein</fullName>
    </submittedName>
</protein>
<dbReference type="OrthoDB" id="9804184at2"/>
<keyword evidence="2" id="KW-0812">Transmembrane</keyword>
<dbReference type="EMBL" id="RCZM01000005">
    <property type="protein sequence ID" value="TPG15146.1"/>
    <property type="molecule type" value="Genomic_DNA"/>
</dbReference>
<comment type="caution">
    <text evidence="6">The sequence shown here is derived from an EMBL/GenBank/DDBJ whole genome shotgun (WGS) entry which is preliminary data.</text>
</comment>
<dbReference type="Pfam" id="PF06803">
    <property type="entry name" value="DUF1232"/>
    <property type="match status" value="1"/>
</dbReference>
<proteinExistence type="predicted"/>
<sequence>MAAAVGGGLVLLWVTLVAALWVVRPDDLRLREALRLLPDVVRLLRRLAVDSAVPRGARVRLWLLLAYLASPIDVVPDFLPVIGYADDAILVAVVLRSVTRRAGAEALERHWPGTPQGLEAVRTLAGLHD</sequence>
<accession>A0A502CTL1</accession>
<keyword evidence="4" id="KW-0472">Membrane</keyword>
<name>A0A502CTL1_9MICO</name>
<evidence type="ECO:0000256" key="1">
    <source>
        <dbReference type="ARBA" id="ARBA00004127"/>
    </source>
</evidence>
<comment type="subcellular location">
    <subcellularLocation>
        <location evidence="1">Endomembrane system</location>
        <topology evidence="1">Multi-pass membrane protein</topology>
    </subcellularLocation>
</comment>
<feature type="domain" description="DUF1232" evidence="5">
    <location>
        <begin position="57"/>
        <end position="92"/>
    </location>
</feature>